<dbReference type="RefSeq" id="XP_005538975.1">
    <property type="nucleotide sequence ID" value="XM_005538918.1"/>
</dbReference>
<feature type="compositionally biased region" description="Basic residues" evidence="1">
    <location>
        <begin position="56"/>
        <end position="67"/>
    </location>
</feature>
<feature type="compositionally biased region" description="Basic and acidic residues" evidence="1">
    <location>
        <begin position="68"/>
        <end position="83"/>
    </location>
</feature>
<dbReference type="EMBL" id="AP006501">
    <property type="protein sequence ID" value="BAM82939.1"/>
    <property type="molecule type" value="Genomic_DNA"/>
</dbReference>
<feature type="region of interest" description="Disordered" evidence="1">
    <location>
        <begin position="1147"/>
        <end position="1268"/>
    </location>
</feature>
<feature type="compositionally biased region" description="Basic residues" evidence="1">
    <location>
        <begin position="1575"/>
        <end position="1585"/>
    </location>
</feature>
<feature type="region of interest" description="Disordered" evidence="1">
    <location>
        <begin position="1498"/>
        <end position="1585"/>
    </location>
</feature>
<feature type="region of interest" description="Disordered" evidence="1">
    <location>
        <begin position="497"/>
        <end position="540"/>
    </location>
</feature>
<feature type="compositionally biased region" description="Low complexity" evidence="1">
    <location>
        <begin position="598"/>
        <end position="611"/>
    </location>
</feature>
<evidence type="ECO:0000313" key="3">
    <source>
        <dbReference type="Proteomes" id="UP000007014"/>
    </source>
</evidence>
<feature type="region of interest" description="Disordered" evidence="1">
    <location>
        <begin position="567"/>
        <end position="630"/>
    </location>
</feature>
<feature type="compositionally biased region" description="Polar residues" evidence="1">
    <location>
        <begin position="1498"/>
        <end position="1512"/>
    </location>
</feature>
<name>M1VC04_CYAM1</name>
<dbReference type="Gramene" id="CMS360CT">
    <property type="protein sequence ID" value="CMS360CT"/>
    <property type="gene ID" value="CMS360C"/>
</dbReference>
<feature type="compositionally biased region" description="Polar residues" evidence="1">
    <location>
        <begin position="1389"/>
        <end position="1407"/>
    </location>
</feature>
<feature type="compositionally biased region" description="Polar residues" evidence="1">
    <location>
        <begin position="848"/>
        <end position="857"/>
    </location>
</feature>
<keyword evidence="3" id="KW-1185">Reference proteome</keyword>
<feature type="region of interest" description="Disordered" evidence="1">
    <location>
        <begin position="1"/>
        <end position="329"/>
    </location>
</feature>
<feature type="compositionally biased region" description="Polar residues" evidence="1">
    <location>
        <begin position="1222"/>
        <end position="1245"/>
    </location>
</feature>
<feature type="compositionally biased region" description="Polar residues" evidence="1">
    <location>
        <begin position="394"/>
        <end position="412"/>
    </location>
</feature>
<evidence type="ECO:0000313" key="2">
    <source>
        <dbReference type="EMBL" id="BAM82939.1"/>
    </source>
</evidence>
<feature type="region of interest" description="Disordered" evidence="1">
    <location>
        <begin position="925"/>
        <end position="953"/>
    </location>
</feature>
<feature type="region of interest" description="Disordered" evidence="1">
    <location>
        <begin position="1434"/>
        <end position="1458"/>
    </location>
</feature>
<reference evidence="2 3" key="1">
    <citation type="journal article" date="2004" name="Nature">
        <title>Genome sequence of the ultrasmall unicellular red alga Cyanidioschyzon merolae 10D.</title>
        <authorList>
            <person name="Matsuzaki M."/>
            <person name="Misumi O."/>
            <person name="Shin-i T."/>
            <person name="Maruyama S."/>
            <person name="Takahara M."/>
            <person name="Miyagishima S."/>
            <person name="Mori T."/>
            <person name="Nishida K."/>
            <person name="Yagisawa F."/>
            <person name="Nishida K."/>
            <person name="Yoshida Y."/>
            <person name="Nishimura Y."/>
            <person name="Nakao S."/>
            <person name="Kobayashi T."/>
            <person name="Momoyama Y."/>
            <person name="Higashiyama T."/>
            <person name="Minoda A."/>
            <person name="Sano M."/>
            <person name="Nomoto H."/>
            <person name="Oishi K."/>
            <person name="Hayashi H."/>
            <person name="Ohta F."/>
            <person name="Nishizaka S."/>
            <person name="Haga S."/>
            <person name="Miura S."/>
            <person name="Morishita T."/>
            <person name="Kabeya Y."/>
            <person name="Terasawa K."/>
            <person name="Suzuki Y."/>
            <person name="Ishii Y."/>
            <person name="Asakawa S."/>
            <person name="Takano H."/>
            <person name="Ohta N."/>
            <person name="Kuroiwa H."/>
            <person name="Tanaka K."/>
            <person name="Shimizu N."/>
            <person name="Sugano S."/>
            <person name="Sato N."/>
            <person name="Nozaki H."/>
            <person name="Ogasawara N."/>
            <person name="Kohara Y."/>
            <person name="Kuroiwa T."/>
        </authorList>
    </citation>
    <scope>NUCLEOTIDE SEQUENCE [LARGE SCALE GENOMIC DNA]</scope>
    <source>
        <strain evidence="2 3">10D</strain>
    </source>
</reference>
<dbReference type="GeneID" id="16997314"/>
<feature type="compositionally biased region" description="Polar residues" evidence="1">
    <location>
        <begin position="508"/>
        <end position="531"/>
    </location>
</feature>
<dbReference type="HOGENOM" id="CLU_244961_0_0_1"/>
<organism evidence="2 3">
    <name type="scientific">Cyanidioschyzon merolae (strain NIES-3377 / 10D)</name>
    <name type="common">Unicellular red alga</name>
    <dbReference type="NCBI Taxonomy" id="280699"/>
    <lineage>
        <taxon>Eukaryota</taxon>
        <taxon>Rhodophyta</taxon>
        <taxon>Bangiophyceae</taxon>
        <taxon>Cyanidiales</taxon>
        <taxon>Cyanidiaceae</taxon>
        <taxon>Cyanidioschyzon</taxon>
    </lineage>
</organism>
<feature type="compositionally biased region" description="Basic residues" evidence="1">
    <location>
        <begin position="23"/>
        <end position="35"/>
    </location>
</feature>
<feature type="region of interest" description="Disordered" evidence="1">
    <location>
        <begin position="1073"/>
        <end position="1103"/>
    </location>
</feature>
<gene>
    <name evidence="2" type="ORF">CYME_CMS360C</name>
</gene>
<feature type="compositionally biased region" description="Low complexity" evidence="1">
    <location>
        <begin position="422"/>
        <end position="432"/>
    </location>
</feature>
<feature type="compositionally biased region" description="Basic and acidic residues" evidence="1">
    <location>
        <begin position="454"/>
        <end position="471"/>
    </location>
</feature>
<feature type="compositionally biased region" description="Polar residues" evidence="1">
    <location>
        <begin position="1205"/>
        <end position="1215"/>
    </location>
</feature>
<dbReference type="KEGG" id="cme:CYME_CMS360C"/>
<feature type="compositionally biased region" description="Low complexity" evidence="1">
    <location>
        <begin position="867"/>
        <end position="883"/>
    </location>
</feature>
<feature type="compositionally biased region" description="Low complexity" evidence="1">
    <location>
        <begin position="1073"/>
        <end position="1085"/>
    </location>
</feature>
<evidence type="ECO:0000256" key="1">
    <source>
        <dbReference type="SAM" id="MobiDB-lite"/>
    </source>
</evidence>
<feature type="compositionally biased region" description="Low complexity" evidence="1">
    <location>
        <begin position="1549"/>
        <end position="1558"/>
    </location>
</feature>
<feature type="compositionally biased region" description="Basic residues" evidence="1">
    <location>
        <begin position="277"/>
        <end position="286"/>
    </location>
</feature>
<feature type="compositionally biased region" description="Polar residues" evidence="1">
    <location>
        <begin position="135"/>
        <end position="149"/>
    </location>
</feature>
<feature type="region of interest" description="Disordered" evidence="1">
    <location>
        <begin position="1295"/>
        <end position="1414"/>
    </location>
</feature>
<feature type="compositionally biased region" description="Low complexity" evidence="1">
    <location>
        <begin position="1249"/>
        <end position="1260"/>
    </location>
</feature>
<protein>
    <submittedName>
        <fullName evidence="2">Uncharacterized protein</fullName>
    </submittedName>
</protein>
<feature type="compositionally biased region" description="Basic and acidic residues" evidence="1">
    <location>
        <begin position="925"/>
        <end position="947"/>
    </location>
</feature>
<feature type="region of interest" description="Disordered" evidence="1">
    <location>
        <begin position="967"/>
        <end position="992"/>
    </location>
</feature>
<feature type="compositionally biased region" description="Basic and acidic residues" evidence="1">
    <location>
        <begin position="250"/>
        <end position="264"/>
    </location>
</feature>
<feature type="compositionally biased region" description="Polar residues" evidence="1">
    <location>
        <begin position="1325"/>
        <end position="1334"/>
    </location>
</feature>
<proteinExistence type="predicted"/>
<sequence length="1585" mass="168133">MVSTRHGNYDLPEGSRIEARWRTSPRRRTPRRRSSRSTSTRTPSHSVETDVPLKTKSSRKTSAARRKSAGERSDTTLSRRDQSAESSPVAVQEPHGGLAGTPSDTPVRPEHETPVRRLSVTVEAGYELAPGQKRATASFSNENGPLTRSQVRRAAALACRATEQTPRSTVSTSAQRQSSDHIATYVQSSSNQGALESESPGRGSQQRAPRGRSSVPSATASVHLPSGMESLPRERHHQEEASPQRSVSSSDEHSHLYAVREAHDQTTTGTGVVHGRQTGRRSHPVQRRTGTAHVMNRDSVPGKKGTTRAVQRATKPKQHDGGVRKQSSRAVAVETRAIARALSSMEAQELCANSREDLTLGAMLRIRGAHGWLGRLQMSLSRWWRLWRGSSRSPAASTSLEHGSPNGLQSSRTDSREHRGRYSSASSDGDASNGTVQRTRMVGETATVSASADSARECEDASKHTPHKQETQLEYANDSKALPLKDGVVQRQDSLLMDTGDPTRSESDQYASEAQHSRDSVLSGTTQQVPDASSRATSTALARDVADSLAPAIACSSGPVPTARLPEQRTAVSQPHESLAPTQLLTNLDSTSRHERAAATTATHTESPTTRVYGAQPANDSRAPERSTRQASLVTSYDVIRTFRQRTETRSMGVAIQASKGGSPAQEQSLIRNLADLPPAPKIRPSALGIVPHRRIMDAPAATPTSTMYSVRPSGSDFRRLSPWTPTESDFVAGASRLEARFTQHSTERLSSSMLDTYRARSSSLHASLERQHYSTLCAHPESYQQEHLDPRLSTSLLGRELERSGMSAIDDRSDGWLRNRADVRHVKLPAVPLTTLPLRDVPHGRTRTSNATSAKRTSPIGVFEQSAGALPSGSLGSGSVPSQAHSVQNRSLDAVWTFDGSPALRMSAAKRRRSDANLIVTGTRSDRHQNGRDGQRARADIRKDGDGAGAPTSRLYQLIESLKRIRDQPERERDTCITPGKRTPAAATAASDVTSNRGFTIDHSTELDVALDRAAQTVAARNKRRTLSMDVSADDANISSSLTAEQDMHLRTPPLKADQHASAAAVDLAATGTHDTTAPTTRDAGAVSLPPTGDAEQQARSKSATVFGAAAGGARDMQLEAMRRIVPSKLGDDELQVQRTVSLPEHGEHAQQASPEAQLHADAAETTLSKGSSPDAPTLPTLPPRMRPLEIALPRIPEPWRPPSLSTAGSTQRTGYVPVDTTVQPSTVPVSSESASRQESTDSSVHIAPPNAAAPAPTASGSLDVAPSSSEIAKTSLAGFVQTELPHEHDEIAQCSGAPADPKPNTLASASPDDVPRMHAPPGSTGQEQQESASEMAMPQKAAYETKSAAETSAAPVSDGTASRKPNSTETQSIQTVDTAGAALGESPQKTPLQSQDTSGASQQVPATAAPAPKASISQGAFAIPAPARTFHFGPPAAGATDTTVAASASNAPPKPPAWLFSAPTASTNSEPFWFGSASQGTNGTSMWTTSSLSAPMQTPTVSAPAVSSLQSPWPASGAAAPLPASLPWPSLAPSDPAANGVPPPATPLLGAPGFAPTQALGDAHAPGTMAPRRMLKARRTRLP</sequence>
<feature type="compositionally biased region" description="Low complexity" evidence="1">
    <location>
        <begin position="1513"/>
        <end position="1540"/>
    </location>
</feature>
<reference evidence="2 3" key="2">
    <citation type="journal article" date="2007" name="BMC Biol.">
        <title>A 100%-complete sequence reveals unusually simple genomic features in the hot-spring red alga Cyanidioschyzon merolae.</title>
        <authorList>
            <person name="Nozaki H."/>
            <person name="Takano H."/>
            <person name="Misumi O."/>
            <person name="Terasawa K."/>
            <person name="Matsuzaki M."/>
            <person name="Maruyama S."/>
            <person name="Nishida K."/>
            <person name="Yagisawa F."/>
            <person name="Yoshida Y."/>
            <person name="Fujiwara T."/>
            <person name="Takio S."/>
            <person name="Tamura K."/>
            <person name="Chung S.J."/>
            <person name="Nakamura S."/>
            <person name="Kuroiwa H."/>
            <person name="Tanaka K."/>
            <person name="Sato N."/>
            <person name="Kuroiwa T."/>
        </authorList>
    </citation>
    <scope>NUCLEOTIDE SEQUENCE [LARGE SCALE GENOMIC DNA]</scope>
    <source>
        <strain evidence="2 3">10D</strain>
    </source>
</reference>
<dbReference type="Proteomes" id="UP000007014">
    <property type="component" value="Chromosome 19"/>
</dbReference>
<feature type="region of interest" description="Disordered" evidence="1">
    <location>
        <begin position="838"/>
        <end position="887"/>
    </location>
</feature>
<feature type="compositionally biased region" description="Basic and acidic residues" evidence="1">
    <location>
        <begin position="967"/>
        <end position="976"/>
    </location>
</feature>
<feature type="compositionally biased region" description="Polar residues" evidence="1">
    <location>
        <begin position="570"/>
        <end position="589"/>
    </location>
</feature>
<feature type="region of interest" description="Disordered" evidence="1">
    <location>
        <begin position="394"/>
        <end position="485"/>
    </location>
</feature>
<dbReference type="OMA" id="IWETECT"/>
<accession>M1VC04</accession>
<feature type="compositionally biased region" description="Polar residues" evidence="1">
    <location>
        <begin position="162"/>
        <end position="194"/>
    </location>
</feature>
<feature type="compositionally biased region" description="Polar residues" evidence="1">
    <location>
        <begin position="1361"/>
        <end position="1379"/>
    </location>
</feature>
<feature type="compositionally biased region" description="Basic and acidic residues" evidence="1">
    <location>
        <begin position="231"/>
        <end position="242"/>
    </location>
</feature>